<evidence type="ECO:0000313" key="2">
    <source>
        <dbReference type="Proteomes" id="UP000291084"/>
    </source>
</evidence>
<organism evidence="1 2">
    <name type="scientific">Vigna angularis var. angularis</name>
    <dbReference type="NCBI Taxonomy" id="157739"/>
    <lineage>
        <taxon>Eukaryota</taxon>
        <taxon>Viridiplantae</taxon>
        <taxon>Streptophyta</taxon>
        <taxon>Embryophyta</taxon>
        <taxon>Tracheophyta</taxon>
        <taxon>Spermatophyta</taxon>
        <taxon>Magnoliopsida</taxon>
        <taxon>eudicotyledons</taxon>
        <taxon>Gunneridae</taxon>
        <taxon>Pentapetalae</taxon>
        <taxon>rosids</taxon>
        <taxon>fabids</taxon>
        <taxon>Fabales</taxon>
        <taxon>Fabaceae</taxon>
        <taxon>Papilionoideae</taxon>
        <taxon>50 kb inversion clade</taxon>
        <taxon>NPAAA clade</taxon>
        <taxon>indigoferoid/millettioid clade</taxon>
        <taxon>Phaseoleae</taxon>
        <taxon>Vigna</taxon>
    </lineage>
</organism>
<dbReference type="EMBL" id="AP015034">
    <property type="protein sequence ID" value="BAT74776.1"/>
    <property type="molecule type" value="Genomic_DNA"/>
</dbReference>
<sequence>MRVLGSFQQYFSNQTVQQKWREPTRIIEEEFGMESLKGIHVNLSWKRIPQNGVPTCSLIEYYPCLDLWQKSRDGEDDRVAKVRRRRRRTGGDTRRNGATTCWSSSFPLFWRWCLMAEAWCPDKEKHD</sequence>
<keyword evidence="2" id="KW-1185">Reference proteome</keyword>
<proteinExistence type="predicted"/>
<evidence type="ECO:0000313" key="1">
    <source>
        <dbReference type="EMBL" id="BAT74776.1"/>
    </source>
</evidence>
<name>A0A0S3R265_PHAAN</name>
<gene>
    <name evidence="1" type="primary">Vigan.01G253200</name>
    <name evidence="1" type="ORF">VIGAN_01253200</name>
</gene>
<reference evidence="1 2" key="1">
    <citation type="journal article" date="2015" name="Sci. Rep.">
        <title>The power of single molecule real-time sequencing technology in the de novo assembly of a eukaryotic genome.</title>
        <authorList>
            <person name="Sakai H."/>
            <person name="Naito K."/>
            <person name="Ogiso-Tanaka E."/>
            <person name="Takahashi Y."/>
            <person name="Iseki K."/>
            <person name="Muto C."/>
            <person name="Satou K."/>
            <person name="Teruya K."/>
            <person name="Shiroma A."/>
            <person name="Shimoji M."/>
            <person name="Hirano T."/>
            <person name="Itoh T."/>
            <person name="Kaga A."/>
            <person name="Tomooka N."/>
        </authorList>
    </citation>
    <scope>NUCLEOTIDE SEQUENCE [LARGE SCALE GENOMIC DNA]</scope>
    <source>
        <strain evidence="2">cv. Shumari</strain>
    </source>
</reference>
<accession>A0A0S3R265</accession>
<dbReference type="AlphaFoldDB" id="A0A0S3R265"/>
<protein>
    <submittedName>
        <fullName evidence="1">Uncharacterized protein</fullName>
    </submittedName>
</protein>
<dbReference type="Proteomes" id="UP000291084">
    <property type="component" value="Chromosome 1"/>
</dbReference>